<dbReference type="Proteomes" id="UP001283361">
    <property type="component" value="Unassembled WGS sequence"/>
</dbReference>
<protein>
    <submittedName>
        <fullName evidence="1">Uncharacterized protein</fullName>
    </submittedName>
</protein>
<dbReference type="EMBL" id="JAWDGP010000936">
    <property type="protein sequence ID" value="KAK3796073.1"/>
    <property type="molecule type" value="Genomic_DNA"/>
</dbReference>
<keyword evidence="2" id="KW-1185">Reference proteome</keyword>
<accession>A0AAE1AXS3</accession>
<evidence type="ECO:0000313" key="2">
    <source>
        <dbReference type="Proteomes" id="UP001283361"/>
    </source>
</evidence>
<name>A0AAE1AXS3_9GAST</name>
<dbReference type="AlphaFoldDB" id="A0AAE1AXS3"/>
<gene>
    <name evidence="1" type="ORF">RRG08_051067</name>
</gene>
<comment type="caution">
    <text evidence="1">The sequence shown here is derived from an EMBL/GenBank/DDBJ whole genome shotgun (WGS) entry which is preliminary data.</text>
</comment>
<reference evidence="1" key="1">
    <citation type="journal article" date="2023" name="G3 (Bethesda)">
        <title>A reference genome for the long-term kleptoplast-retaining sea slug Elysia crispata morphotype clarki.</title>
        <authorList>
            <person name="Eastman K.E."/>
            <person name="Pendleton A.L."/>
            <person name="Shaikh M.A."/>
            <person name="Suttiyut T."/>
            <person name="Ogas R."/>
            <person name="Tomko P."/>
            <person name="Gavelis G."/>
            <person name="Widhalm J.R."/>
            <person name="Wisecaver J.H."/>
        </authorList>
    </citation>
    <scope>NUCLEOTIDE SEQUENCE</scope>
    <source>
        <strain evidence="1">ECLA1</strain>
    </source>
</reference>
<sequence length="85" mass="9443">MRKSADSARVIWSFSCRKCPQTLPELSGASAVESVHRLCQSYLELQLVIWSSSCRKCPQTLPELSGASAVESGHRLCQSYLELQL</sequence>
<proteinExistence type="predicted"/>
<organism evidence="1 2">
    <name type="scientific">Elysia crispata</name>
    <name type="common">lettuce slug</name>
    <dbReference type="NCBI Taxonomy" id="231223"/>
    <lineage>
        <taxon>Eukaryota</taxon>
        <taxon>Metazoa</taxon>
        <taxon>Spiralia</taxon>
        <taxon>Lophotrochozoa</taxon>
        <taxon>Mollusca</taxon>
        <taxon>Gastropoda</taxon>
        <taxon>Heterobranchia</taxon>
        <taxon>Euthyneura</taxon>
        <taxon>Panpulmonata</taxon>
        <taxon>Sacoglossa</taxon>
        <taxon>Placobranchoidea</taxon>
        <taxon>Plakobranchidae</taxon>
        <taxon>Elysia</taxon>
    </lineage>
</organism>
<evidence type="ECO:0000313" key="1">
    <source>
        <dbReference type="EMBL" id="KAK3796073.1"/>
    </source>
</evidence>